<dbReference type="Pfam" id="PF13649">
    <property type="entry name" value="Methyltransf_25"/>
    <property type="match status" value="1"/>
</dbReference>
<evidence type="ECO:0000256" key="5">
    <source>
        <dbReference type="ARBA" id="ARBA00022679"/>
    </source>
</evidence>
<keyword evidence="6" id="KW-0949">S-adenosyl-L-methionine</keyword>
<dbReference type="RefSeq" id="WP_053550943.1">
    <property type="nucleotide sequence ID" value="NZ_CP010802.1"/>
</dbReference>
<dbReference type="GO" id="GO:0031047">
    <property type="term" value="P:regulatory ncRNA-mediated gene silencing"/>
    <property type="evidence" value="ECO:0007669"/>
    <property type="project" value="UniProtKB-KW"/>
</dbReference>
<evidence type="ECO:0000256" key="8">
    <source>
        <dbReference type="ARBA" id="ARBA00022842"/>
    </source>
</evidence>
<feature type="domain" description="Methyltransferase" evidence="13">
    <location>
        <begin position="35"/>
        <end position="131"/>
    </location>
</feature>
<keyword evidence="5" id="KW-0808">Transferase</keyword>
<proteinExistence type="inferred from homology"/>
<evidence type="ECO:0000256" key="4">
    <source>
        <dbReference type="ARBA" id="ARBA00022603"/>
    </source>
</evidence>
<comment type="similarity">
    <text evidence="2">Belongs to the methyltransferase superfamily. HEN1 family.</text>
</comment>
<dbReference type="PATRIC" id="fig|1603606.3.peg.2296"/>
<dbReference type="InterPro" id="IPR026610">
    <property type="entry name" value="Hen1"/>
</dbReference>
<dbReference type="PANTHER" id="PTHR21404:SF3">
    <property type="entry name" value="SMALL RNA 2'-O-METHYLTRANSFERASE"/>
    <property type="match status" value="1"/>
</dbReference>
<keyword evidence="7" id="KW-0479">Metal-binding</keyword>
<dbReference type="InterPro" id="IPR041698">
    <property type="entry name" value="Methyltransf_25"/>
</dbReference>
<dbReference type="GO" id="GO:0090486">
    <property type="term" value="F:small RNA 2'-O-methyltransferase activity"/>
    <property type="evidence" value="ECO:0007669"/>
    <property type="project" value="UniProtKB-EC"/>
</dbReference>
<gene>
    <name evidence="14" type="ORF">DSOUD_2125</name>
</gene>
<reference evidence="14 15" key="1">
    <citation type="submission" date="2015-07" db="EMBL/GenBank/DDBJ databases">
        <title>Isolation and Genomic Characterization of a Novel Halophilic Metal-Reducing Deltaproteobacterium from the Deep Subsurface.</title>
        <authorList>
            <person name="Badalamenti J.P."/>
            <person name="Summers Z.M."/>
            <person name="Gralnick J.A."/>
            <person name="Bond D.R."/>
        </authorList>
    </citation>
    <scope>NUCLEOTIDE SEQUENCE [LARGE SCALE GENOMIC DNA]</scope>
    <source>
        <strain evidence="14 15">WTL</strain>
    </source>
</reference>
<keyword evidence="15" id="KW-1185">Reference proteome</keyword>
<evidence type="ECO:0000256" key="1">
    <source>
        <dbReference type="ARBA" id="ARBA00001946"/>
    </source>
</evidence>
<dbReference type="SUPFAM" id="SSF53335">
    <property type="entry name" value="S-adenosyl-L-methionine-dependent methyltransferases"/>
    <property type="match status" value="1"/>
</dbReference>
<evidence type="ECO:0000259" key="13">
    <source>
        <dbReference type="Pfam" id="PF13649"/>
    </source>
</evidence>
<dbReference type="GO" id="GO:0003723">
    <property type="term" value="F:RNA binding"/>
    <property type="evidence" value="ECO:0007669"/>
    <property type="project" value="UniProtKB-KW"/>
</dbReference>
<accession>A0A0M4DA09</accession>
<protein>
    <recommendedName>
        <fullName evidence="3">Small RNA 2'-O-methyltransferase</fullName>
        <ecNumber evidence="11">2.1.1.386</ecNumber>
    </recommendedName>
</protein>
<evidence type="ECO:0000313" key="15">
    <source>
        <dbReference type="Proteomes" id="UP000057158"/>
    </source>
</evidence>
<dbReference type="CDD" id="cd02440">
    <property type="entry name" value="AdoMet_MTases"/>
    <property type="match status" value="1"/>
</dbReference>
<dbReference type="EMBL" id="CP010802">
    <property type="protein sequence ID" value="ALC16892.1"/>
    <property type="molecule type" value="Genomic_DNA"/>
</dbReference>
<evidence type="ECO:0000256" key="7">
    <source>
        <dbReference type="ARBA" id="ARBA00022723"/>
    </source>
</evidence>
<dbReference type="AlphaFoldDB" id="A0A0M4DA09"/>
<keyword evidence="9" id="KW-0694">RNA-binding</keyword>
<dbReference type="EC" id="2.1.1.386" evidence="11"/>
<dbReference type="PANTHER" id="PTHR21404">
    <property type="entry name" value="HEN1"/>
    <property type="match status" value="1"/>
</dbReference>
<evidence type="ECO:0000256" key="9">
    <source>
        <dbReference type="ARBA" id="ARBA00022884"/>
    </source>
</evidence>
<comment type="catalytic activity">
    <reaction evidence="12">
        <text>small RNA 3'-end nucleotide + S-adenosyl-L-methionine = small RNA 3'-end 2'-O-methylnucleotide + S-adenosyl-L-homocysteine + H(+)</text>
        <dbReference type="Rhea" id="RHEA:37887"/>
        <dbReference type="Rhea" id="RHEA-COMP:10415"/>
        <dbReference type="Rhea" id="RHEA-COMP:10416"/>
        <dbReference type="ChEBI" id="CHEBI:15378"/>
        <dbReference type="ChEBI" id="CHEBI:57856"/>
        <dbReference type="ChEBI" id="CHEBI:59789"/>
        <dbReference type="ChEBI" id="CHEBI:74896"/>
        <dbReference type="ChEBI" id="CHEBI:74898"/>
        <dbReference type="EC" id="2.1.1.386"/>
    </reaction>
</comment>
<evidence type="ECO:0000256" key="2">
    <source>
        <dbReference type="ARBA" id="ARBA00009026"/>
    </source>
</evidence>
<evidence type="ECO:0000256" key="12">
    <source>
        <dbReference type="ARBA" id="ARBA00048418"/>
    </source>
</evidence>
<dbReference type="OrthoDB" id="9795085at2"/>
<organism evidence="14 15">
    <name type="scientific">Desulfuromonas soudanensis</name>
    <dbReference type="NCBI Taxonomy" id="1603606"/>
    <lineage>
        <taxon>Bacteria</taxon>
        <taxon>Pseudomonadati</taxon>
        <taxon>Thermodesulfobacteriota</taxon>
        <taxon>Desulfuromonadia</taxon>
        <taxon>Desulfuromonadales</taxon>
        <taxon>Desulfuromonadaceae</taxon>
        <taxon>Desulfuromonas</taxon>
    </lineage>
</organism>
<name>A0A0M4DA09_9BACT</name>
<evidence type="ECO:0000256" key="10">
    <source>
        <dbReference type="ARBA" id="ARBA00023158"/>
    </source>
</evidence>
<dbReference type="GO" id="GO:0001510">
    <property type="term" value="P:RNA methylation"/>
    <property type="evidence" value="ECO:0007669"/>
    <property type="project" value="InterPro"/>
</dbReference>
<evidence type="ECO:0000256" key="11">
    <source>
        <dbReference type="ARBA" id="ARBA00035025"/>
    </source>
</evidence>
<dbReference type="Gene3D" id="3.40.50.150">
    <property type="entry name" value="Vaccinia Virus protein VP39"/>
    <property type="match status" value="1"/>
</dbReference>
<dbReference type="Proteomes" id="UP000057158">
    <property type="component" value="Chromosome"/>
</dbReference>
<evidence type="ECO:0000313" key="14">
    <source>
        <dbReference type="EMBL" id="ALC16892.1"/>
    </source>
</evidence>
<keyword evidence="8" id="KW-0460">Magnesium</keyword>
<dbReference type="STRING" id="1603606.DSOUD_2125"/>
<comment type="cofactor">
    <cofactor evidence="1">
        <name>Mg(2+)</name>
        <dbReference type="ChEBI" id="CHEBI:18420"/>
    </cofactor>
</comment>
<dbReference type="KEGG" id="des:DSOUD_2125"/>
<sequence length="207" mass="23291">MKRHPDRQSEMATDLHTERLERVIQALRKSQAESVLDLGCGPGDLLLRLADERQFKKIVGLDTSGEALAEARHLLSRKENASKVSLYQGSFTSFDDDMAGFDAAVLLETIEHVEPHRLSAVEKAVFAGCRPKTVIITTPNYEYNVLHGVPGGAFRHPDHRFEWTRAKFRSWAEGVAGRHGYRTRFDDIGERDPILGSSTQMVTFSRI</sequence>
<evidence type="ECO:0000256" key="3">
    <source>
        <dbReference type="ARBA" id="ARBA00021330"/>
    </source>
</evidence>
<dbReference type="GO" id="GO:0046872">
    <property type="term" value="F:metal ion binding"/>
    <property type="evidence" value="ECO:0007669"/>
    <property type="project" value="UniProtKB-KW"/>
</dbReference>
<keyword evidence="10" id="KW-0943">RNA-mediated gene silencing</keyword>
<dbReference type="InterPro" id="IPR029063">
    <property type="entry name" value="SAM-dependent_MTases_sf"/>
</dbReference>
<evidence type="ECO:0000256" key="6">
    <source>
        <dbReference type="ARBA" id="ARBA00022691"/>
    </source>
</evidence>
<keyword evidence="4" id="KW-0489">Methyltransferase</keyword>